<proteinExistence type="predicted"/>
<name>A0A1I7TU10_9PELO</name>
<sequence length="68" mass="8287">MTSEFGTWTHSDQKKKYSQTLGRWFFPRARERGSKESKRDDYCNLSSFVNTNRIWCIAEWSRPFRVYL</sequence>
<evidence type="ECO:0000313" key="1">
    <source>
        <dbReference type="Proteomes" id="UP000095282"/>
    </source>
</evidence>
<accession>A0A1I7TU10</accession>
<organism evidence="1 2">
    <name type="scientific">Caenorhabditis tropicalis</name>
    <dbReference type="NCBI Taxonomy" id="1561998"/>
    <lineage>
        <taxon>Eukaryota</taxon>
        <taxon>Metazoa</taxon>
        <taxon>Ecdysozoa</taxon>
        <taxon>Nematoda</taxon>
        <taxon>Chromadorea</taxon>
        <taxon>Rhabditida</taxon>
        <taxon>Rhabditina</taxon>
        <taxon>Rhabditomorpha</taxon>
        <taxon>Rhabditoidea</taxon>
        <taxon>Rhabditidae</taxon>
        <taxon>Peloderinae</taxon>
        <taxon>Caenorhabditis</taxon>
    </lineage>
</organism>
<keyword evidence="1" id="KW-1185">Reference proteome</keyword>
<dbReference type="WBParaSite" id="Csp11.Scaffold629.g11775.t1">
    <property type="protein sequence ID" value="Csp11.Scaffold629.g11775.t1"/>
    <property type="gene ID" value="Csp11.Scaffold629.g11775"/>
</dbReference>
<reference evidence="2" key="1">
    <citation type="submission" date="2016-11" db="UniProtKB">
        <authorList>
            <consortium name="WormBaseParasite"/>
        </authorList>
    </citation>
    <scope>IDENTIFICATION</scope>
</reference>
<protein>
    <submittedName>
        <fullName evidence="2">T-cell leukemia/lymphoma 6</fullName>
    </submittedName>
</protein>
<dbReference type="Proteomes" id="UP000095282">
    <property type="component" value="Unplaced"/>
</dbReference>
<evidence type="ECO:0000313" key="2">
    <source>
        <dbReference type="WBParaSite" id="Csp11.Scaffold629.g11775.t1"/>
    </source>
</evidence>
<dbReference type="AlphaFoldDB" id="A0A1I7TU10"/>